<dbReference type="GO" id="GO:0005737">
    <property type="term" value="C:cytoplasm"/>
    <property type="evidence" value="ECO:0007669"/>
    <property type="project" value="UniProtKB-SubCell"/>
</dbReference>
<dbReference type="InterPro" id="IPR006016">
    <property type="entry name" value="UspA"/>
</dbReference>
<dbReference type="EMBL" id="FQXZ01000023">
    <property type="protein sequence ID" value="SHI19949.1"/>
    <property type="molecule type" value="Genomic_DNA"/>
</dbReference>
<evidence type="ECO:0000259" key="5">
    <source>
        <dbReference type="Pfam" id="PF00582"/>
    </source>
</evidence>
<sequence length="314" mass="35729">MSIYNNILVVANINSDEQTALARAMQLANKSVSKSRVTLFLSIYDFSYEMTSMLSSDEREAMRRGVVHQRKLWLENIAAPYINDDINFEVKVVWYHRPYEAIIEEVFSGNYDILIKSTHKHDFLESVIFTPTDWHLIRKCPCPVLLVKNAEWREHSNIMASVNIGSESETHQQLNVKMTEQLLNIAERFNAKPFLVSAYPTTPSNVAIELPEFDAIAYNDALRAHYLTAMKALRQEFYIHDEHTIVEEGLPEEVIPKLAKQLDASMVILGTTGRTGLSSVFIGNTAEHVIDKIDCDVLALKPEGYVSPLDPENR</sequence>
<evidence type="ECO:0000256" key="1">
    <source>
        <dbReference type="ARBA" id="ARBA00004496"/>
    </source>
</evidence>
<dbReference type="STRING" id="1216006.VA7868_02371"/>
<dbReference type="OrthoDB" id="239260at2"/>
<dbReference type="Proteomes" id="UP000184608">
    <property type="component" value="Unassembled WGS sequence"/>
</dbReference>
<proteinExistence type="inferred from homology"/>
<dbReference type="Pfam" id="PF00582">
    <property type="entry name" value="Usp"/>
    <property type="match status" value="2"/>
</dbReference>
<reference evidence="6 7" key="1">
    <citation type="submission" date="2016-11" db="EMBL/GenBank/DDBJ databases">
        <authorList>
            <person name="Jaros S."/>
            <person name="Januszkiewicz K."/>
            <person name="Wedrychowicz H."/>
        </authorList>
    </citation>
    <scope>NUCLEOTIDE SEQUENCE [LARGE SCALE GENOMIC DNA]</scope>
    <source>
        <strain evidence="6 7">CECT 7868</strain>
    </source>
</reference>
<dbReference type="SUPFAM" id="SSF52402">
    <property type="entry name" value="Adenine nucleotide alpha hydrolases-like"/>
    <property type="match status" value="2"/>
</dbReference>
<protein>
    <submittedName>
        <fullName evidence="6">Universal stress protein E</fullName>
    </submittedName>
</protein>
<gene>
    <name evidence="6" type="primary">uspE_1</name>
    <name evidence="6" type="ORF">VA7868_02371</name>
</gene>
<comment type="function">
    <text evidence="4">Required for resistance to DNA-damaging agents.</text>
</comment>
<dbReference type="NCBIfam" id="NF008380">
    <property type="entry name" value="PRK11175.1"/>
    <property type="match status" value="1"/>
</dbReference>
<dbReference type="RefSeq" id="WP_073604039.1">
    <property type="nucleotide sequence ID" value="NZ_FQXZ01000023.1"/>
</dbReference>
<accession>A0A1M5Z6U8</accession>
<keyword evidence="3" id="KW-0963">Cytoplasm</keyword>
<keyword evidence="7" id="KW-1185">Reference proteome</keyword>
<comment type="similarity">
    <text evidence="2">Belongs to the universal stress protein A family.</text>
</comment>
<evidence type="ECO:0000256" key="4">
    <source>
        <dbReference type="ARBA" id="ARBA00037131"/>
    </source>
</evidence>
<dbReference type="PANTHER" id="PTHR47892">
    <property type="entry name" value="UNIVERSAL STRESS PROTEIN E"/>
    <property type="match status" value="1"/>
</dbReference>
<evidence type="ECO:0000256" key="2">
    <source>
        <dbReference type="ARBA" id="ARBA00008791"/>
    </source>
</evidence>
<comment type="subcellular location">
    <subcellularLocation>
        <location evidence="1">Cytoplasm</location>
    </subcellularLocation>
</comment>
<dbReference type="Gene3D" id="3.40.50.12370">
    <property type="match status" value="1"/>
</dbReference>
<dbReference type="CDD" id="cd23660">
    <property type="entry name" value="USP-E_repeat2"/>
    <property type="match status" value="1"/>
</dbReference>
<evidence type="ECO:0000313" key="6">
    <source>
        <dbReference type="EMBL" id="SHI19949.1"/>
    </source>
</evidence>
<dbReference type="AlphaFoldDB" id="A0A1M5Z6U8"/>
<organism evidence="6 7">
    <name type="scientific">Vibrio aerogenes CECT 7868</name>
    <dbReference type="NCBI Taxonomy" id="1216006"/>
    <lineage>
        <taxon>Bacteria</taxon>
        <taxon>Pseudomonadati</taxon>
        <taxon>Pseudomonadota</taxon>
        <taxon>Gammaproteobacteria</taxon>
        <taxon>Vibrionales</taxon>
        <taxon>Vibrionaceae</taxon>
        <taxon>Vibrio</taxon>
    </lineage>
</organism>
<evidence type="ECO:0000256" key="3">
    <source>
        <dbReference type="ARBA" id="ARBA00022490"/>
    </source>
</evidence>
<evidence type="ECO:0000313" key="7">
    <source>
        <dbReference type="Proteomes" id="UP000184608"/>
    </source>
</evidence>
<dbReference type="PANTHER" id="PTHR47892:SF1">
    <property type="entry name" value="UNIVERSAL STRESS PROTEIN E"/>
    <property type="match status" value="1"/>
</dbReference>
<name>A0A1M5Z6U8_9VIBR</name>
<feature type="domain" description="UspA" evidence="5">
    <location>
        <begin position="178"/>
        <end position="301"/>
    </location>
</feature>
<feature type="domain" description="UspA" evidence="5">
    <location>
        <begin position="4"/>
        <end position="148"/>
    </location>
</feature>